<proteinExistence type="predicted"/>
<dbReference type="Proteomes" id="UP000030170">
    <property type="component" value="Unassembled WGS sequence"/>
</dbReference>
<evidence type="ECO:0000313" key="2">
    <source>
        <dbReference type="Proteomes" id="UP000030170"/>
    </source>
</evidence>
<dbReference type="RefSeq" id="WP_036533540.1">
    <property type="nucleotide sequence ID" value="NZ_JJML01000025.1"/>
</dbReference>
<organism evidence="1 2">
    <name type="scientific">Neosynechococcus sphagnicola sy1</name>
    <dbReference type="NCBI Taxonomy" id="1497020"/>
    <lineage>
        <taxon>Bacteria</taxon>
        <taxon>Bacillati</taxon>
        <taxon>Cyanobacteriota</taxon>
        <taxon>Cyanophyceae</taxon>
        <taxon>Neosynechococcales</taxon>
        <taxon>Neosynechococcaceae</taxon>
        <taxon>Neosynechococcus</taxon>
    </lineage>
</organism>
<reference evidence="1 2" key="1">
    <citation type="journal article" date="2014" name="Mol. Ecol.">
        <title>Evolution of Synechococcus.</title>
        <authorList>
            <person name="Dvorak P."/>
            <person name="Casamatta D."/>
            <person name="Hasler P."/>
            <person name="Poulickova A."/>
            <person name="Ondrej V."/>
            <person name="Sanges R."/>
        </authorList>
    </citation>
    <scope>NUCLEOTIDE SEQUENCE [LARGE SCALE GENOMIC DNA]</scope>
    <source>
        <strain evidence="1 2">CAUP A 1101</strain>
    </source>
</reference>
<dbReference type="AlphaFoldDB" id="A0A098TJQ5"/>
<evidence type="ECO:0000313" key="1">
    <source>
        <dbReference type="EMBL" id="KGF72481.1"/>
    </source>
</evidence>
<accession>A0A098TJQ5</accession>
<keyword evidence="2" id="KW-1185">Reference proteome</keyword>
<dbReference type="OrthoDB" id="582683at2"/>
<gene>
    <name evidence="1" type="ORF">DO97_07935</name>
</gene>
<sequence>MADSVTTVWYCDLGGSLANAGSIRFAWRAKEDKYKDIAKGLGVTKSKDTDKGLVFGANSPRPARVRINLGGSTKKSSIIRFAQIDNLNDLVTGGSLNGKKYQGINIDSVSLIGSSR</sequence>
<name>A0A098TJQ5_9CYAN</name>
<comment type="caution">
    <text evidence="1">The sequence shown here is derived from an EMBL/GenBank/DDBJ whole genome shotgun (WGS) entry which is preliminary data.</text>
</comment>
<dbReference type="EMBL" id="JJML01000025">
    <property type="protein sequence ID" value="KGF72481.1"/>
    <property type="molecule type" value="Genomic_DNA"/>
</dbReference>
<protein>
    <submittedName>
        <fullName evidence="1">Uncharacterized protein</fullName>
    </submittedName>
</protein>